<dbReference type="Gene3D" id="1.10.10.10">
    <property type="entry name" value="Winged helix-like DNA-binding domain superfamily/Winged helix DNA-binding domain"/>
    <property type="match status" value="1"/>
</dbReference>
<organism evidence="12 13">
    <name type="scientific">Acanthamoeba castellanii (strain ATCC 30010 / Neff)</name>
    <dbReference type="NCBI Taxonomy" id="1257118"/>
    <lineage>
        <taxon>Eukaryota</taxon>
        <taxon>Amoebozoa</taxon>
        <taxon>Discosea</taxon>
        <taxon>Longamoebia</taxon>
        <taxon>Centramoebida</taxon>
        <taxon>Acanthamoebidae</taxon>
        <taxon>Acanthamoeba</taxon>
    </lineage>
</organism>
<accession>L8H3K2</accession>
<comment type="similarity">
    <text evidence="8">Belongs to the HSF family.</text>
</comment>
<dbReference type="PANTHER" id="PTHR10015">
    <property type="entry name" value="HEAT SHOCK TRANSCRIPTION FACTOR"/>
    <property type="match status" value="1"/>
</dbReference>
<gene>
    <name evidence="12" type="ORF">ACA1_264770</name>
</gene>
<evidence type="ECO:0000256" key="6">
    <source>
        <dbReference type="ARBA" id="ARBA00023163"/>
    </source>
</evidence>
<proteinExistence type="inferred from homology"/>
<keyword evidence="4" id="KW-0805">Transcription regulation</keyword>
<comment type="subunit">
    <text evidence="2">Homotrimer.</text>
</comment>
<sequence length="439" mass="48808">MVEDPATNNIISWGDLTSQDSFVVHRVEDFTTDILPLYFKHSNFCSFIRQVNTYGFTKTSPDTWEFQNPFFAQGRPDLLDRIERRTSVKRSSEKEEHGQEDEHRLLKLSKTAEQVEQLTRENKKLAEELTKVQQESVMNEQLVKQFLLELKASKQRQREMQEREEKLLGVLRDMASGGASADSSALAHLQSHHDQQTSAAQQHLPGRIQMPPSAHRHPVDVLDLHADMVTAETDFDLEAYMLKLGLSAAGGGGADGQHQQHQHQHLQTQTQNFNPPSPFQPSTYTQAPATPPPSPGFHWNTAPASPSYFFTGDNSDQTFKFGESYLSNAVGEVGWPTYSSLAQNVKQEPVAHSDAQADAYEKETCEEFLERYLDATAATFSPSLPHTPDSSISSISSAATPATSPFVVASPFGPPHDLSSLAAMDDHLRSAWERASEGS</sequence>
<dbReference type="KEGG" id="acan:ACA1_264770"/>
<dbReference type="Proteomes" id="UP000011083">
    <property type="component" value="Unassembled WGS sequence"/>
</dbReference>
<dbReference type="InterPro" id="IPR036388">
    <property type="entry name" value="WH-like_DNA-bd_sf"/>
</dbReference>
<protein>
    <submittedName>
        <fullName evidence="12">HSFtype DNA-binding domain containing protein</fullName>
    </submittedName>
</protein>
<dbReference type="GO" id="GO:0043565">
    <property type="term" value="F:sequence-specific DNA binding"/>
    <property type="evidence" value="ECO:0007669"/>
    <property type="project" value="InterPro"/>
</dbReference>
<dbReference type="Pfam" id="PF00447">
    <property type="entry name" value="HSF_DNA-bind"/>
    <property type="match status" value="1"/>
</dbReference>
<feature type="domain" description="HSF-type DNA-binding" evidence="11">
    <location>
        <begin position="1"/>
        <end position="85"/>
    </location>
</feature>
<keyword evidence="6" id="KW-0804">Transcription</keyword>
<dbReference type="STRING" id="1257118.L8H3K2"/>
<dbReference type="SUPFAM" id="SSF46785">
    <property type="entry name" value="Winged helix' DNA-binding domain"/>
    <property type="match status" value="1"/>
</dbReference>
<dbReference type="PRINTS" id="PR00056">
    <property type="entry name" value="HSFDOMAIN"/>
</dbReference>
<reference evidence="12 13" key="1">
    <citation type="journal article" date="2013" name="Genome Biol.">
        <title>Genome of Acanthamoeba castellanii highlights extensive lateral gene transfer and early evolution of tyrosine kinase signaling.</title>
        <authorList>
            <person name="Clarke M."/>
            <person name="Lohan A.J."/>
            <person name="Liu B."/>
            <person name="Lagkouvardos I."/>
            <person name="Roy S."/>
            <person name="Zafar N."/>
            <person name="Bertelli C."/>
            <person name="Schilde C."/>
            <person name="Kianianmomeni A."/>
            <person name="Burglin T.R."/>
            <person name="Frech C."/>
            <person name="Turcotte B."/>
            <person name="Kopec K.O."/>
            <person name="Synnott J.M."/>
            <person name="Choo C."/>
            <person name="Paponov I."/>
            <person name="Finkler A."/>
            <person name="Soon Heng Tan C."/>
            <person name="Hutchins A.P."/>
            <person name="Weinmeier T."/>
            <person name="Rattei T."/>
            <person name="Chu J.S."/>
            <person name="Gimenez G."/>
            <person name="Irimia M."/>
            <person name="Rigden D.J."/>
            <person name="Fitzpatrick D.A."/>
            <person name="Lorenzo-Morales J."/>
            <person name="Bateman A."/>
            <person name="Chiu C.H."/>
            <person name="Tang P."/>
            <person name="Hegemann P."/>
            <person name="Fromm H."/>
            <person name="Raoult D."/>
            <person name="Greub G."/>
            <person name="Miranda-Saavedra D."/>
            <person name="Chen N."/>
            <person name="Nash P."/>
            <person name="Ginger M.L."/>
            <person name="Horn M."/>
            <person name="Schaap P."/>
            <person name="Caler L."/>
            <person name="Loftus B."/>
        </authorList>
    </citation>
    <scope>NUCLEOTIDE SEQUENCE [LARGE SCALE GENOMIC DNA]</scope>
    <source>
        <strain evidence="12 13">Neff</strain>
    </source>
</reference>
<dbReference type="FunFam" id="1.10.10.10:FF:000037">
    <property type="entry name" value="Heat stress transcription factor B-4"/>
    <property type="match status" value="1"/>
</dbReference>
<evidence type="ECO:0000256" key="10">
    <source>
        <dbReference type="SAM" id="MobiDB-lite"/>
    </source>
</evidence>
<evidence type="ECO:0000256" key="9">
    <source>
        <dbReference type="SAM" id="Coils"/>
    </source>
</evidence>
<evidence type="ECO:0000256" key="4">
    <source>
        <dbReference type="ARBA" id="ARBA00023015"/>
    </source>
</evidence>
<feature type="region of interest" description="Disordered" evidence="10">
    <location>
        <begin position="86"/>
        <end position="105"/>
    </location>
</feature>
<feature type="compositionally biased region" description="Low complexity" evidence="10">
    <location>
        <begin position="177"/>
        <end position="189"/>
    </location>
</feature>
<dbReference type="InterPro" id="IPR036390">
    <property type="entry name" value="WH_DNA-bd_sf"/>
</dbReference>
<evidence type="ECO:0000256" key="7">
    <source>
        <dbReference type="ARBA" id="ARBA00023242"/>
    </source>
</evidence>
<comment type="subcellular location">
    <subcellularLocation>
        <location evidence="1">Nucleus</location>
    </subcellularLocation>
</comment>
<evidence type="ECO:0000256" key="3">
    <source>
        <dbReference type="ARBA" id="ARBA00022553"/>
    </source>
</evidence>
<keyword evidence="7" id="KW-0539">Nucleus</keyword>
<dbReference type="EMBL" id="KB007933">
    <property type="protein sequence ID" value="ELR19303.1"/>
    <property type="molecule type" value="Genomic_DNA"/>
</dbReference>
<evidence type="ECO:0000313" key="12">
    <source>
        <dbReference type="EMBL" id="ELR19303.1"/>
    </source>
</evidence>
<dbReference type="OrthoDB" id="60033at2759"/>
<evidence type="ECO:0000256" key="1">
    <source>
        <dbReference type="ARBA" id="ARBA00004123"/>
    </source>
</evidence>
<keyword evidence="13" id="KW-1185">Reference proteome</keyword>
<evidence type="ECO:0000256" key="5">
    <source>
        <dbReference type="ARBA" id="ARBA00023125"/>
    </source>
</evidence>
<dbReference type="GO" id="GO:0003700">
    <property type="term" value="F:DNA-binding transcription factor activity"/>
    <property type="evidence" value="ECO:0007669"/>
    <property type="project" value="InterPro"/>
</dbReference>
<dbReference type="SMART" id="SM00415">
    <property type="entry name" value="HSF"/>
    <property type="match status" value="1"/>
</dbReference>
<feature type="region of interest" description="Disordered" evidence="10">
    <location>
        <begin position="250"/>
        <end position="300"/>
    </location>
</feature>
<dbReference type="VEuPathDB" id="AmoebaDB:ACA1_264770"/>
<feature type="coiled-coil region" evidence="9">
    <location>
        <begin position="108"/>
        <end position="163"/>
    </location>
</feature>
<dbReference type="RefSeq" id="XP_004341388.1">
    <property type="nucleotide sequence ID" value="XM_004341340.1"/>
</dbReference>
<name>L8H3K2_ACACF</name>
<keyword evidence="5 12" id="KW-0238">DNA-binding</keyword>
<dbReference type="GeneID" id="14920080"/>
<feature type="region of interest" description="Disordered" evidence="10">
    <location>
        <begin position="177"/>
        <end position="215"/>
    </location>
</feature>
<evidence type="ECO:0000256" key="2">
    <source>
        <dbReference type="ARBA" id="ARBA00011233"/>
    </source>
</evidence>
<evidence type="ECO:0000256" key="8">
    <source>
        <dbReference type="RuleBase" id="RU004020"/>
    </source>
</evidence>
<evidence type="ECO:0000313" key="13">
    <source>
        <dbReference type="Proteomes" id="UP000011083"/>
    </source>
</evidence>
<dbReference type="PANTHER" id="PTHR10015:SF206">
    <property type="entry name" value="HSF-TYPE DNA-BINDING DOMAIN-CONTAINING PROTEIN"/>
    <property type="match status" value="1"/>
</dbReference>
<keyword evidence="3" id="KW-0597">Phosphoprotein</keyword>
<keyword evidence="9" id="KW-0175">Coiled coil</keyword>
<dbReference type="AlphaFoldDB" id="L8H3K2"/>
<evidence type="ECO:0000259" key="11">
    <source>
        <dbReference type="SMART" id="SM00415"/>
    </source>
</evidence>
<dbReference type="InterPro" id="IPR000232">
    <property type="entry name" value="HSF_DNA-bd"/>
</dbReference>
<dbReference type="GO" id="GO:0005634">
    <property type="term" value="C:nucleus"/>
    <property type="evidence" value="ECO:0007669"/>
    <property type="project" value="UniProtKB-SubCell"/>
</dbReference>